<reference evidence="1" key="1">
    <citation type="submission" date="2011-09" db="EMBL/GenBank/DDBJ databases">
        <title>The permanent draft genome of Mucilaginibacter paludis DSM 18603.</title>
        <authorList>
            <consortium name="US DOE Joint Genome Institute (JGI-PGF)"/>
            <person name="Lucas S."/>
            <person name="Han J."/>
            <person name="Lapidus A."/>
            <person name="Bruce D."/>
            <person name="Goodwin L."/>
            <person name="Pitluck S."/>
            <person name="Peters L."/>
            <person name="Kyrpides N."/>
            <person name="Mavromatis K."/>
            <person name="Ivanova N."/>
            <person name="Mikhailova N."/>
            <person name="Held B."/>
            <person name="Detter J.C."/>
            <person name="Tapia R."/>
            <person name="Han C."/>
            <person name="Land M."/>
            <person name="Hauser L."/>
            <person name="Markowitz V."/>
            <person name="Cheng J.-F."/>
            <person name="Hugenholtz P."/>
            <person name="Woyke T."/>
            <person name="Wu D."/>
            <person name="Tindall B."/>
            <person name="Brambilla E."/>
            <person name="Klenk H.-P."/>
            <person name="Eisen J.A."/>
        </authorList>
    </citation>
    <scope>NUCLEOTIDE SEQUENCE [LARGE SCALE GENOMIC DNA]</scope>
    <source>
        <strain evidence="1">DSM 18603</strain>
    </source>
</reference>
<sequence length="104" mass="11910">MERQDVKKLVKDTVATLGEIMHNTAIENTRWIFALTEAQKLEAFAAEKEGLAKHLLTVDKPGDMFLFLSEYNKTYNLPPFETQAHFAVRRLNSVVFLLVANEEL</sequence>
<dbReference type="AlphaFoldDB" id="H1YEG2"/>
<evidence type="ECO:0000313" key="1">
    <source>
        <dbReference type="EMBL" id="EHQ27196.1"/>
    </source>
</evidence>
<name>H1YEG2_9SPHI</name>
<evidence type="ECO:0000313" key="2">
    <source>
        <dbReference type="Proteomes" id="UP000002774"/>
    </source>
</evidence>
<accession>H1YEG2</accession>
<keyword evidence="2" id="KW-1185">Reference proteome</keyword>
<gene>
    <name evidence="1" type="ORF">Mucpa_3092</name>
</gene>
<proteinExistence type="predicted"/>
<dbReference type="HOGENOM" id="CLU_2246998_0_0_10"/>
<protein>
    <submittedName>
        <fullName evidence="1">Uncharacterized protein</fullName>
    </submittedName>
</protein>
<dbReference type="STRING" id="714943.Mucpa_3092"/>
<organism evidence="1 2">
    <name type="scientific">Mucilaginibacter paludis DSM 18603</name>
    <dbReference type="NCBI Taxonomy" id="714943"/>
    <lineage>
        <taxon>Bacteria</taxon>
        <taxon>Pseudomonadati</taxon>
        <taxon>Bacteroidota</taxon>
        <taxon>Sphingobacteriia</taxon>
        <taxon>Sphingobacteriales</taxon>
        <taxon>Sphingobacteriaceae</taxon>
        <taxon>Mucilaginibacter</taxon>
    </lineage>
</organism>
<dbReference type="EMBL" id="CM001403">
    <property type="protein sequence ID" value="EHQ27196.1"/>
    <property type="molecule type" value="Genomic_DNA"/>
</dbReference>
<dbReference type="RefSeq" id="WP_008507545.1">
    <property type="nucleotide sequence ID" value="NZ_CM001403.1"/>
</dbReference>
<dbReference type="Proteomes" id="UP000002774">
    <property type="component" value="Chromosome"/>
</dbReference>